<evidence type="ECO:0000256" key="1">
    <source>
        <dbReference type="ARBA" id="ARBA00004613"/>
    </source>
</evidence>
<feature type="region of interest" description="Disordered" evidence="5">
    <location>
        <begin position="52"/>
        <end position="101"/>
    </location>
</feature>
<feature type="disulfide bond" evidence="4">
    <location>
        <begin position="21"/>
        <end position="186"/>
    </location>
</feature>
<dbReference type="AlphaFoldDB" id="A0A913WXK1"/>
<dbReference type="InterPro" id="IPR001820">
    <property type="entry name" value="TIMP"/>
</dbReference>
<dbReference type="GO" id="GO:0005615">
    <property type="term" value="C:extracellular space"/>
    <property type="evidence" value="ECO:0007669"/>
    <property type="project" value="TreeGrafter"/>
</dbReference>
<feature type="binding site" evidence="3">
    <location>
        <position position="19"/>
    </location>
    <ligand>
        <name>Zn(2+)</name>
        <dbReference type="ChEBI" id="CHEBI:29105"/>
        <note>ligand shared with metalloproteinase partner</note>
    </ligand>
</feature>
<dbReference type="EnsemblMetazoa" id="XM_021039899.2">
    <property type="protein sequence ID" value="XP_020895558.1"/>
    <property type="gene ID" value="LOC110234521"/>
</dbReference>
<comment type="subcellular location">
    <subcellularLocation>
        <location evidence="1">Secreted</location>
    </subcellularLocation>
</comment>
<feature type="chain" id="PRO_5037503485" description="NTR domain-containing protein" evidence="6">
    <location>
        <begin position="20"/>
        <end position="283"/>
    </location>
</feature>
<keyword evidence="2" id="KW-0964">Secreted</keyword>
<keyword evidence="6" id="KW-0732">Signal</keyword>
<dbReference type="SUPFAM" id="SSF50242">
    <property type="entry name" value="TIMP-like"/>
    <property type="match status" value="1"/>
</dbReference>
<dbReference type="Pfam" id="PF00965">
    <property type="entry name" value="TIMP"/>
    <property type="match status" value="2"/>
</dbReference>
<dbReference type="OMA" id="QEPWNYE"/>
<dbReference type="GO" id="GO:0051045">
    <property type="term" value="P:negative regulation of membrane protein ectodomain proteolysis"/>
    <property type="evidence" value="ECO:0007669"/>
    <property type="project" value="TreeGrafter"/>
</dbReference>
<feature type="disulfide bond" evidence="4">
    <location>
        <begin position="31"/>
        <end position="211"/>
    </location>
</feature>
<dbReference type="GO" id="GO:0002020">
    <property type="term" value="F:protease binding"/>
    <property type="evidence" value="ECO:0007669"/>
    <property type="project" value="TreeGrafter"/>
</dbReference>
<dbReference type="InterPro" id="IPR008993">
    <property type="entry name" value="TIMP-like_OB-fold"/>
</dbReference>
<dbReference type="Gene3D" id="2.40.50.120">
    <property type="match status" value="1"/>
</dbReference>
<sequence>MWMLSIGLVLSVTITLGNCLCWPEHIQSQFCRADYVVRAKITSAVKFEIPDLPDTPTPVVQKPDTRGNNKTKKPKKDVSPDPLRQIAPEPRVRRSLAAPSGLGGGLPGRGYYPVPQYQDVTIKRILKGVGQVENTVGMTVQGKNTTKHTRYVGRVYIRNPGFRLMPGKWYLLSGIIIQNKLWVSFCDIHQEWQALNLDQLHNLRKDFIHGCKKCRIQYCHPRDPGCEKRNNRMDVCSWRPDSYLPAADCSVKHSSCRAIKGKCQWKHSPRFAKCKQSKQSKLP</sequence>
<protein>
    <recommendedName>
        <fullName evidence="9">NTR domain-containing protein</fullName>
    </recommendedName>
</protein>
<feature type="disulfide bond" evidence="4">
    <location>
        <begin position="236"/>
        <end position="256"/>
    </location>
</feature>
<dbReference type="GO" id="GO:0031012">
    <property type="term" value="C:extracellular matrix"/>
    <property type="evidence" value="ECO:0007669"/>
    <property type="project" value="TreeGrafter"/>
</dbReference>
<keyword evidence="3" id="KW-0479">Metal-binding</keyword>
<evidence type="ECO:0000256" key="2">
    <source>
        <dbReference type="ARBA" id="ARBA00022525"/>
    </source>
</evidence>
<evidence type="ECO:0008006" key="9">
    <source>
        <dbReference type="Google" id="ProtNLM"/>
    </source>
</evidence>
<dbReference type="PANTHER" id="PTHR11844:SF33">
    <property type="entry name" value="TISSUE INHIBITOR OF METALLOPROTEINASE"/>
    <property type="match status" value="1"/>
</dbReference>
<dbReference type="RefSeq" id="XP_020895558.1">
    <property type="nucleotide sequence ID" value="XM_021039899.2"/>
</dbReference>
<organism evidence="7 8">
    <name type="scientific">Exaiptasia diaphana</name>
    <name type="common">Tropical sea anemone</name>
    <name type="synonym">Aiptasia pulchella</name>
    <dbReference type="NCBI Taxonomy" id="2652724"/>
    <lineage>
        <taxon>Eukaryota</taxon>
        <taxon>Metazoa</taxon>
        <taxon>Cnidaria</taxon>
        <taxon>Anthozoa</taxon>
        <taxon>Hexacorallia</taxon>
        <taxon>Actiniaria</taxon>
        <taxon>Aiptasiidae</taxon>
        <taxon>Exaiptasia</taxon>
    </lineage>
</organism>
<dbReference type="PANTHER" id="PTHR11844">
    <property type="entry name" value="METALLOPROTEASE INHIBITOR"/>
    <property type="match status" value="1"/>
</dbReference>
<evidence type="ECO:0000256" key="6">
    <source>
        <dbReference type="SAM" id="SignalP"/>
    </source>
</evidence>
<evidence type="ECO:0000256" key="5">
    <source>
        <dbReference type="SAM" id="MobiDB-lite"/>
    </source>
</evidence>
<dbReference type="GO" id="GO:0046872">
    <property type="term" value="F:metal ion binding"/>
    <property type="evidence" value="ECO:0007669"/>
    <property type="project" value="UniProtKB-KW"/>
</dbReference>
<evidence type="ECO:0000256" key="4">
    <source>
        <dbReference type="PIRSR" id="PIRSR601820-3"/>
    </source>
</evidence>
<keyword evidence="3" id="KW-0862">Zinc</keyword>
<accession>A0A913WXK1</accession>
<dbReference type="GeneID" id="110234521"/>
<dbReference type="KEGG" id="epa:110234521"/>
<dbReference type="OrthoDB" id="6041373at2759"/>
<reference evidence="7" key="1">
    <citation type="submission" date="2022-11" db="UniProtKB">
        <authorList>
            <consortium name="EnsemblMetazoa"/>
        </authorList>
    </citation>
    <scope>IDENTIFICATION</scope>
</reference>
<feature type="disulfide bond" evidence="4">
    <location>
        <begin position="219"/>
        <end position="226"/>
    </location>
</feature>
<name>A0A913WXK1_EXADI</name>
<keyword evidence="8" id="KW-1185">Reference proteome</keyword>
<dbReference type="GO" id="GO:0008191">
    <property type="term" value="F:metalloendopeptidase inhibitor activity"/>
    <property type="evidence" value="ECO:0007669"/>
    <property type="project" value="InterPro"/>
</dbReference>
<keyword evidence="4" id="KW-1015">Disulfide bond</keyword>
<dbReference type="Proteomes" id="UP000887567">
    <property type="component" value="Unplaced"/>
</dbReference>
<evidence type="ECO:0000256" key="3">
    <source>
        <dbReference type="PIRSR" id="PIRSR601820-1"/>
    </source>
</evidence>
<proteinExistence type="predicted"/>
<feature type="signal peptide" evidence="6">
    <location>
        <begin position="1"/>
        <end position="19"/>
    </location>
</feature>
<evidence type="ECO:0000313" key="8">
    <source>
        <dbReference type="Proteomes" id="UP000887567"/>
    </source>
</evidence>
<feature type="disulfide bond" evidence="4">
    <location>
        <begin position="214"/>
        <end position="263"/>
    </location>
</feature>
<evidence type="ECO:0000313" key="7">
    <source>
        <dbReference type="EnsemblMetazoa" id="XP_020895558.1"/>
    </source>
</evidence>